<dbReference type="InterPro" id="IPR000717">
    <property type="entry name" value="PCI_dom"/>
</dbReference>
<evidence type="ECO:0000259" key="5">
    <source>
        <dbReference type="PROSITE" id="PS50250"/>
    </source>
</evidence>
<evidence type="ECO:0000256" key="2">
    <source>
        <dbReference type="ARBA" id="ARBA00022540"/>
    </source>
</evidence>
<dbReference type="GO" id="GO:0031369">
    <property type="term" value="F:translation initiation factor binding"/>
    <property type="evidence" value="ECO:0007669"/>
    <property type="project" value="InterPro"/>
</dbReference>
<dbReference type="EMBL" id="JADGJD010000243">
    <property type="protein sequence ID" value="KAJ3053050.1"/>
    <property type="molecule type" value="Genomic_DNA"/>
</dbReference>
<reference evidence="6" key="1">
    <citation type="submission" date="2020-05" db="EMBL/GenBank/DDBJ databases">
        <title>Phylogenomic resolution of chytrid fungi.</title>
        <authorList>
            <person name="Stajich J.E."/>
            <person name="Amses K."/>
            <person name="Simmons R."/>
            <person name="Seto K."/>
            <person name="Myers J."/>
            <person name="Bonds A."/>
            <person name="Quandt C.A."/>
            <person name="Barry K."/>
            <person name="Liu P."/>
            <person name="Grigoriev I."/>
            <person name="Longcore J.E."/>
            <person name="James T.Y."/>
        </authorList>
    </citation>
    <scope>NUCLEOTIDE SEQUENCE</scope>
    <source>
        <strain evidence="6">JEL0318</strain>
    </source>
</reference>
<evidence type="ECO:0000313" key="6">
    <source>
        <dbReference type="EMBL" id="KAJ3053050.1"/>
    </source>
</evidence>
<feature type="region of interest" description="Disordered" evidence="4">
    <location>
        <begin position="1"/>
        <end position="94"/>
    </location>
</feature>
<dbReference type="GO" id="GO:0003723">
    <property type="term" value="F:RNA binding"/>
    <property type="evidence" value="ECO:0007669"/>
    <property type="project" value="InterPro"/>
</dbReference>
<dbReference type="Proteomes" id="UP001212841">
    <property type="component" value="Unassembled WGS sequence"/>
</dbReference>
<feature type="region of interest" description="Disordered" evidence="4">
    <location>
        <begin position="200"/>
        <end position="275"/>
    </location>
</feature>
<feature type="compositionally biased region" description="Low complexity" evidence="4">
    <location>
        <begin position="1"/>
        <end position="10"/>
    </location>
</feature>
<feature type="domain" description="PCI" evidence="5">
    <location>
        <begin position="634"/>
        <end position="806"/>
    </location>
</feature>
<name>A0AAD5X2K5_9FUNG</name>
<dbReference type="PANTHER" id="PTHR13937">
    <property type="entry name" value="EUKARYOTIC TRANSLATION INITATION FACTOR 3, SUBUNIT 8 EIF3S8 -RELATED"/>
    <property type="match status" value="1"/>
</dbReference>
<dbReference type="SUPFAM" id="SSF46785">
    <property type="entry name" value="Winged helix' DNA-binding domain"/>
    <property type="match status" value="1"/>
</dbReference>
<keyword evidence="7" id="KW-1185">Reference proteome</keyword>
<dbReference type="FunFam" id="1.10.10.10:FF:000300">
    <property type="entry name" value="Eukaryotic translation initiation factor 3 subunit C"/>
    <property type="match status" value="1"/>
</dbReference>
<dbReference type="SMART" id="SM00088">
    <property type="entry name" value="PINT"/>
    <property type="match status" value="1"/>
</dbReference>
<proteinExistence type="inferred from homology"/>
<dbReference type="HAMAP" id="MF_03002">
    <property type="entry name" value="eIF3c"/>
    <property type="match status" value="1"/>
</dbReference>
<feature type="compositionally biased region" description="Basic and acidic residues" evidence="4">
    <location>
        <begin position="84"/>
        <end position="94"/>
    </location>
</feature>
<dbReference type="InterPro" id="IPR036390">
    <property type="entry name" value="WH_DNA-bd_sf"/>
</dbReference>
<dbReference type="PROSITE" id="PS50250">
    <property type="entry name" value="PCI"/>
    <property type="match status" value="1"/>
</dbReference>
<dbReference type="GO" id="GO:0005852">
    <property type="term" value="C:eukaryotic translation initiation factor 3 complex"/>
    <property type="evidence" value="ECO:0007669"/>
    <property type="project" value="InterPro"/>
</dbReference>
<dbReference type="InterPro" id="IPR027516">
    <property type="entry name" value="EIF3C"/>
</dbReference>
<accession>A0AAD5X2K5</accession>
<dbReference type="GO" id="GO:0003743">
    <property type="term" value="F:translation initiation factor activity"/>
    <property type="evidence" value="ECO:0007669"/>
    <property type="project" value="UniProtKB-KW"/>
</dbReference>
<evidence type="ECO:0000256" key="3">
    <source>
        <dbReference type="ARBA" id="ARBA00022917"/>
    </source>
</evidence>
<evidence type="ECO:0000256" key="4">
    <source>
        <dbReference type="SAM" id="MobiDB-lite"/>
    </source>
</evidence>
<gene>
    <name evidence="6" type="primary">NIP1</name>
    <name evidence="6" type="ORF">HK097_005182</name>
</gene>
<organism evidence="6 7">
    <name type="scientific">Rhizophlyctis rosea</name>
    <dbReference type="NCBI Taxonomy" id="64517"/>
    <lineage>
        <taxon>Eukaryota</taxon>
        <taxon>Fungi</taxon>
        <taxon>Fungi incertae sedis</taxon>
        <taxon>Chytridiomycota</taxon>
        <taxon>Chytridiomycota incertae sedis</taxon>
        <taxon>Chytridiomycetes</taxon>
        <taxon>Rhizophlyctidales</taxon>
        <taxon>Rhizophlyctidaceae</taxon>
        <taxon>Rhizophlyctis</taxon>
    </lineage>
</organism>
<dbReference type="InterPro" id="IPR008905">
    <property type="entry name" value="EIF3C_N_dom"/>
</dbReference>
<sequence length="827" mass="93504">MSRFFRGGSDSESESESDFSGSEDEKPQKTADASDSEDDFDNDESEDSEDEADAGAAGGAATGAGRFKRGAAASDSDESSDEEDVKRVVKSARDKQFDEMRATVKALGNAKKINDWVAIQNEFTKLNTLYGKATAIIQREGGKPPRFYIRALTQLEDHLKDTLANKEATKKMNKSSSSALTVMKQKLKKHNKTFEKEIEEFRAKPVEEDESDAERTAAARKAAAEESDDEENKDPRSKWTRGAADSDSEEEESAPKKGGKAKKARAVEEGEAGGDGFTLIGKGGKAFEATPETLFKKLRELLEARGKKSTDKVTQMANLRKLFEIAGNPFQKIKVLLVLIPSRFDFTPATTGFMSVDIWRSTLAEINELYAILEENQHLTITDVHNDEAEEASDEIKANKGEPVQVTGNLGSFVDRIDDEFTKSLQNIDPHTIEYINRLRDETGLYAIIVRAQKYFEKLNAKEYSDLTKMRRVERLYYKPDAVVKKVETEVRTLYPALNEVLEEPAELVAHLCTSLYNMEVVDRIRTRALLCHVYHLALHDRFHEARELILMSHLQEHAPQTDIQTQILYNRTMVQLGLCAFRCGMVREAANALQEISASGKVKELLAQGVQAQRYSEKTPEQEKLEKQRQLPFHMHINLELLECVYLTCSMLLEIPNMAANAHDSRRKVISKPFRRMLDYNERQVFTGPPENTRDHIMGAAKALANGEWQTCRDLIHKIKIWDLMPNADKIKEMLTQKIQQEGLRTYFFTYSPYYDSLGLEQLSSMFELPIPVVYSTVSKMIINEELHASLDQPTNTVILHRPGPGTEMSRLEYLAGVYSEKLQNF</sequence>
<dbReference type="AlphaFoldDB" id="A0AAD5X2K5"/>
<protein>
    <submittedName>
        <fullName evidence="6">Translation initiation factor 3 subunit c</fullName>
    </submittedName>
</protein>
<keyword evidence="1" id="KW-0963">Cytoplasm</keyword>
<dbReference type="PANTHER" id="PTHR13937:SF0">
    <property type="entry name" value="EUKARYOTIC TRANSLATION INITIATION FACTOR 3 SUBUNIT C-RELATED"/>
    <property type="match status" value="1"/>
</dbReference>
<keyword evidence="2 6" id="KW-0396">Initiation factor</keyword>
<comment type="caution">
    <text evidence="6">The sequence shown here is derived from an EMBL/GenBank/DDBJ whole genome shotgun (WGS) entry which is preliminary data.</text>
</comment>
<keyword evidence="3" id="KW-0648">Protein biosynthesis</keyword>
<feature type="non-terminal residue" evidence="6">
    <location>
        <position position="827"/>
    </location>
</feature>
<evidence type="ECO:0000313" key="7">
    <source>
        <dbReference type="Proteomes" id="UP001212841"/>
    </source>
</evidence>
<feature type="compositionally biased region" description="Acidic residues" evidence="4">
    <location>
        <begin position="34"/>
        <end position="53"/>
    </location>
</feature>
<dbReference type="Pfam" id="PF05470">
    <property type="entry name" value="eIF-3c_N"/>
    <property type="match status" value="1"/>
</dbReference>
<evidence type="ECO:0000256" key="1">
    <source>
        <dbReference type="ARBA" id="ARBA00022490"/>
    </source>
</evidence>
<dbReference type="Pfam" id="PF01399">
    <property type="entry name" value="PCI"/>
    <property type="match status" value="1"/>
</dbReference>